<proteinExistence type="predicted"/>
<gene>
    <name evidence="1" type="ORF">AUEXF2481DRAFT_739</name>
</gene>
<protein>
    <submittedName>
        <fullName evidence="1">Uncharacterized protein</fullName>
    </submittedName>
</protein>
<keyword evidence="2" id="KW-1185">Reference proteome</keyword>
<dbReference type="Proteomes" id="UP000030641">
    <property type="component" value="Unassembled WGS sequence"/>
</dbReference>
<organism evidence="1 2">
    <name type="scientific">Aureobasidium subglaciale (strain EXF-2481)</name>
    <name type="common">Aureobasidium pullulans var. subglaciale</name>
    <dbReference type="NCBI Taxonomy" id="1043005"/>
    <lineage>
        <taxon>Eukaryota</taxon>
        <taxon>Fungi</taxon>
        <taxon>Dikarya</taxon>
        <taxon>Ascomycota</taxon>
        <taxon>Pezizomycotina</taxon>
        <taxon>Dothideomycetes</taxon>
        <taxon>Dothideomycetidae</taxon>
        <taxon>Dothideales</taxon>
        <taxon>Saccotheciaceae</taxon>
        <taxon>Aureobasidium</taxon>
    </lineage>
</organism>
<accession>A0A074Z3G4</accession>
<sequence>MSTPTTDSGLSPDEKRAFFDQMYLTHLAKGQYDLYTIYHDYPDASFLAPSLEFPSLPAPDFSVDPGVQVTTLRAIVTERSKKWHAKMGKDVGVITEIQATAPIYDVTKVKLAKATPKEFDKGLKGYQSRVCGKYKQYNKLSDMKKEFRKSMVSAATDAAADAAADG</sequence>
<dbReference type="HOGENOM" id="CLU_1602372_0_0_1"/>
<evidence type="ECO:0000313" key="2">
    <source>
        <dbReference type="Proteomes" id="UP000030641"/>
    </source>
</evidence>
<dbReference type="GeneID" id="25371204"/>
<dbReference type="RefSeq" id="XP_013349253.1">
    <property type="nucleotide sequence ID" value="XM_013493799.1"/>
</dbReference>
<reference evidence="1 2" key="1">
    <citation type="journal article" date="2014" name="BMC Genomics">
        <title>Genome sequencing of four Aureobasidium pullulans varieties: biotechnological potential, stress tolerance, and description of new species.</title>
        <authorList>
            <person name="Gostin Ar C."/>
            <person name="Ohm R.A."/>
            <person name="Kogej T."/>
            <person name="Sonjak S."/>
            <person name="Turk M."/>
            <person name="Zajc J."/>
            <person name="Zalar P."/>
            <person name="Grube M."/>
            <person name="Sun H."/>
            <person name="Han J."/>
            <person name="Sharma A."/>
            <person name="Chiniquy J."/>
            <person name="Ngan C.Y."/>
            <person name="Lipzen A."/>
            <person name="Barry K."/>
            <person name="Grigoriev I.V."/>
            <person name="Gunde-Cimerman N."/>
        </authorList>
    </citation>
    <scope>NUCLEOTIDE SEQUENCE [LARGE SCALE GENOMIC DNA]</scope>
    <source>
        <strain evidence="1 2">EXF-2481</strain>
    </source>
</reference>
<dbReference type="EMBL" id="KL584749">
    <property type="protein sequence ID" value="KER00848.1"/>
    <property type="molecule type" value="Genomic_DNA"/>
</dbReference>
<name>A0A074Z3G4_AURSE</name>
<dbReference type="AlphaFoldDB" id="A0A074Z3G4"/>
<dbReference type="InParanoid" id="A0A074Z3G4"/>
<evidence type="ECO:0000313" key="1">
    <source>
        <dbReference type="EMBL" id="KER00848.1"/>
    </source>
</evidence>